<reference evidence="1" key="1">
    <citation type="submission" date="2020-11" db="EMBL/GenBank/DDBJ databases">
        <authorList>
            <consortium name="DOE Joint Genome Institute"/>
            <person name="Ahrendt S."/>
            <person name="Riley R."/>
            <person name="Andreopoulos W."/>
            <person name="Labutti K."/>
            <person name="Pangilinan J."/>
            <person name="Ruiz-Duenas F.J."/>
            <person name="Barrasa J.M."/>
            <person name="Sanchez-Garcia M."/>
            <person name="Camarero S."/>
            <person name="Miyauchi S."/>
            <person name="Serrano A."/>
            <person name="Linde D."/>
            <person name="Babiker R."/>
            <person name="Drula E."/>
            <person name="Ayuso-Fernandez I."/>
            <person name="Pacheco R."/>
            <person name="Padilla G."/>
            <person name="Ferreira P."/>
            <person name="Barriuso J."/>
            <person name="Kellner H."/>
            <person name="Castanera R."/>
            <person name="Alfaro M."/>
            <person name="Ramirez L."/>
            <person name="Pisabarro A.G."/>
            <person name="Kuo A."/>
            <person name="Tritt A."/>
            <person name="Lipzen A."/>
            <person name="He G."/>
            <person name="Yan M."/>
            <person name="Ng V."/>
            <person name="Cullen D."/>
            <person name="Martin F."/>
            <person name="Rosso M.-N."/>
            <person name="Henrissat B."/>
            <person name="Hibbett D."/>
            <person name="Martinez A.T."/>
            <person name="Grigoriev I.V."/>
        </authorList>
    </citation>
    <scope>NUCLEOTIDE SEQUENCE</scope>
    <source>
        <strain evidence="1">MF-IS2</strain>
    </source>
</reference>
<evidence type="ECO:0000313" key="1">
    <source>
        <dbReference type="EMBL" id="KAF9451489.1"/>
    </source>
</evidence>
<comment type="caution">
    <text evidence="1">The sequence shown here is derived from an EMBL/GenBank/DDBJ whole genome shotgun (WGS) entry which is preliminary data.</text>
</comment>
<dbReference type="EMBL" id="MU151084">
    <property type="protein sequence ID" value="KAF9451489.1"/>
    <property type="molecule type" value="Genomic_DNA"/>
</dbReference>
<keyword evidence="2" id="KW-1185">Reference proteome</keyword>
<name>A0A9P5XID4_9AGAR</name>
<proteinExistence type="predicted"/>
<sequence>MVHYGKGETNGLNKLDMGNVVVSLEGLFIGKEDEFVEVDIDSWEEVFPRIVRLRLRVK</sequence>
<protein>
    <submittedName>
        <fullName evidence="1">Uncharacterized protein</fullName>
    </submittedName>
</protein>
<accession>A0A9P5XID4</accession>
<dbReference type="Proteomes" id="UP000807342">
    <property type="component" value="Unassembled WGS sequence"/>
</dbReference>
<organism evidence="1 2">
    <name type="scientific">Macrolepiota fuliginosa MF-IS2</name>
    <dbReference type="NCBI Taxonomy" id="1400762"/>
    <lineage>
        <taxon>Eukaryota</taxon>
        <taxon>Fungi</taxon>
        <taxon>Dikarya</taxon>
        <taxon>Basidiomycota</taxon>
        <taxon>Agaricomycotina</taxon>
        <taxon>Agaricomycetes</taxon>
        <taxon>Agaricomycetidae</taxon>
        <taxon>Agaricales</taxon>
        <taxon>Agaricineae</taxon>
        <taxon>Agaricaceae</taxon>
        <taxon>Macrolepiota</taxon>
    </lineage>
</organism>
<evidence type="ECO:0000313" key="2">
    <source>
        <dbReference type="Proteomes" id="UP000807342"/>
    </source>
</evidence>
<dbReference type="OrthoDB" id="3015492at2759"/>
<dbReference type="AlphaFoldDB" id="A0A9P5XID4"/>
<gene>
    <name evidence="1" type="ORF">P691DRAFT_807601</name>
</gene>